<evidence type="ECO:0000313" key="1">
    <source>
        <dbReference type="EMBL" id="CAG5083687.1"/>
    </source>
</evidence>
<proteinExistence type="predicted"/>
<sequence length="486" mass="56850">MTIIKNVLRTLLKSLLKSNIKTQFVLVIPLLHLFTMSIKFRNENRVWRNLLSHMEQRIVFLRKCADNNLSNPVIDENCNQYRVWKDLCIIKYNLYEWLEYIYHTIPSIAILKVGKIICNLENSDENDWKKIFNFYKSWIKYTNFHTLNKVSISDEVSFTNIQILSSATWGGNLIYSTNAAGIFLKPHNFNGDPIEFRNEDTDFVKDLTFWNVNADLKLIIGITSDNSQLICWNLESGQIVGADAFDNRHHIFSMNKSFLFLITNHLEITAVKFIIDLEGVFDEVIVQDTIIVNLPRKFNSFGFEIIEISTNAEIVSIVRRRNKIFKVVQLKIIFNDPEDDESFYFSVFNIKRYSLPDVDENTPIKCHVALSKFLLLSFGSILFVHLIEEPNTNQRKKTSRWEYDRIITSIKMFIDVILLGFENGKLGIQRFKYVNNRKVVRINYIELQVDDHAIKNILIDTIDDKPYIFVDLKLLIQESTRASVSI</sequence>
<keyword evidence="2" id="KW-1185">Reference proteome</keyword>
<evidence type="ECO:0000313" key="2">
    <source>
        <dbReference type="Proteomes" id="UP000786811"/>
    </source>
</evidence>
<dbReference type="Proteomes" id="UP000786811">
    <property type="component" value="Unassembled WGS sequence"/>
</dbReference>
<accession>A0A8J2H9A5</accession>
<comment type="caution">
    <text evidence="1">The sequence shown here is derived from an EMBL/GenBank/DDBJ whole genome shotgun (WGS) entry which is preliminary data.</text>
</comment>
<dbReference type="AlphaFoldDB" id="A0A8J2H9A5"/>
<protein>
    <submittedName>
        <fullName evidence="1">Uncharacterized protein</fullName>
    </submittedName>
</protein>
<name>A0A8J2H9A5_COTCN</name>
<dbReference type="EMBL" id="CAJNRD030001118">
    <property type="protein sequence ID" value="CAG5083687.1"/>
    <property type="molecule type" value="Genomic_DNA"/>
</dbReference>
<dbReference type="OrthoDB" id="10338192at2759"/>
<reference evidence="1" key="1">
    <citation type="submission" date="2021-04" db="EMBL/GenBank/DDBJ databases">
        <authorList>
            <person name="Chebbi M.A.C M."/>
        </authorList>
    </citation>
    <scope>NUCLEOTIDE SEQUENCE</scope>
</reference>
<gene>
    <name evidence="1" type="ORF">HICCMSTLAB_LOCUS3903</name>
</gene>
<organism evidence="1 2">
    <name type="scientific">Cotesia congregata</name>
    <name type="common">Parasitoid wasp</name>
    <name type="synonym">Apanteles congregatus</name>
    <dbReference type="NCBI Taxonomy" id="51543"/>
    <lineage>
        <taxon>Eukaryota</taxon>
        <taxon>Metazoa</taxon>
        <taxon>Ecdysozoa</taxon>
        <taxon>Arthropoda</taxon>
        <taxon>Hexapoda</taxon>
        <taxon>Insecta</taxon>
        <taxon>Pterygota</taxon>
        <taxon>Neoptera</taxon>
        <taxon>Endopterygota</taxon>
        <taxon>Hymenoptera</taxon>
        <taxon>Apocrita</taxon>
        <taxon>Ichneumonoidea</taxon>
        <taxon>Braconidae</taxon>
        <taxon>Microgastrinae</taxon>
        <taxon>Cotesia</taxon>
    </lineage>
</organism>